<evidence type="ECO:0000313" key="3">
    <source>
        <dbReference type="Proteomes" id="UP000646548"/>
    </source>
</evidence>
<evidence type="ECO:0000313" key="2">
    <source>
        <dbReference type="EMBL" id="KAF6736809.1"/>
    </source>
</evidence>
<dbReference type="Proteomes" id="UP000646548">
    <property type="component" value="Unassembled WGS sequence"/>
</dbReference>
<feature type="compositionally biased region" description="Low complexity" evidence="1">
    <location>
        <begin position="27"/>
        <end position="44"/>
    </location>
</feature>
<comment type="caution">
    <text evidence="2">The sequence shown here is derived from an EMBL/GenBank/DDBJ whole genome shotgun (WGS) entry which is preliminary data.</text>
</comment>
<accession>A0A834L028</accession>
<reference evidence="2" key="1">
    <citation type="journal article" name="BMC Genomics">
        <title>Long-read sequencing and de novo genome assembly of marine medaka (Oryzias melastigma).</title>
        <authorList>
            <person name="Liang P."/>
            <person name="Saqib H.S.A."/>
            <person name="Ni X."/>
            <person name="Shen Y."/>
        </authorList>
    </citation>
    <scope>NUCLEOTIDE SEQUENCE</scope>
    <source>
        <strain evidence="2">Bigg-433</strain>
    </source>
</reference>
<protein>
    <submittedName>
        <fullName evidence="2">Uncharacterized protein</fullName>
    </submittedName>
</protein>
<feature type="compositionally biased region" description="Polar residues" evidence="1">
    <location>
        <begin position="12"/>
        <end position="26"/>
    </location>
</feature>
<gene>
    <name evidence="2" type="ORF">FQA47_004602</name>
</gene>
<name>A0A834L028_ORYME</name>
<dbReference type="AlphaFoldDB" id="A0A834L028"/>
<dbReference type="EMBL" id="WKFB01000078">
    <property type="protein sequence ID" value="KAF6736809.1"/>
    <property type="molecule type" value="Genomic_DNA"/>
</dbReference>
<evidence type="ECO:0000256" key="1">
    <source>
        <dbReference type="SAM" id="MobiDB-lite"/>
    </source>
</evidence>
<proteinExistence type="predicted"/>
<organism evidence="2 3">
    <name type="scientific">Oryzias melastigma</name>
    <name type="common">Marine medaka</name>
    <dbReference type="NCBI Taxonomy" id="30732"/>
    <lineage>
        <taxon>Eukaryota</taxon>
        <taxon>Metazoa</taxon>
        <taxon>Chordata</taxon>
        <taxon>Craniata</taxon>
        <taxon>Vertebrata</taxon>
        <taxon>Euteleostomi</taxon>
        <taxon>Actinopterygii</taxon>
        <taxon>Neopterygii</taxon>
        <taxon>Teleostei</taxon>
        <taxon>Neoteleostei</taxon>
        <taxon>Acanthomorphata</taxon>
        <taxon>Ovalentaria</taxon>
        <taxon>Atherinomorphae</taxon>
        <taxon>Beloniformes</taxon>
        <taxon>Adrianichthyidae</taxon>
        <taxon>Oryziinae</taxon>
        <taxon>Oryzias</taxon>
    </lineage>
</organism>
<feature type="region of interest" description="Disordered" evidence="1">
    <location>
        <begin position="1"/>
        <end position="44"/>
    </location>
</feature>
<sequence>MTLAQRMIMAMSSRQRNATQVSVRPWSTSTSTSAASAESSASMSPAQVEVLSAAPTSSPLCHCNAEGACPSLKTTNLPPQIRAGDEALTTDSIYDQLIPENAIGAVPSAPPWNHIQTSLEGLIDS</sequence>